<comment type="caution">
    <text evidence="1">The sequence shown here is derived from an EMBL/GenBank/DDBJ whole genome shotgun (WGS) entry which is preliminary data.</text>
</comment>
<name>A0ABW5BIU7_9PROT</name>
<dbReference type="Proteomes" id="UP001597294">
    <property type="component" value="Unassembled WGS sequence"/>
</dbReference>
<proteinExistence type="predicted"/>
<gene>
    <name evidence="1" type="ORF">ACFSKO_05825</name>
</gene>
<evidence type="ECO:0000313" key="2">
    <source>
        <dbReference type="Proteomes" id="UP001597294"/>
    </source>
</evidence>
<dbReference type="EMBL" id="JBHUII010000001">
    <property type="protein sequence ID" value="MFD2205116.1"/>
    <property type="molecule type" value="Genomic_DNA"/>
</dbReference>
<evidence type="ECO:0000313" key="1">
    <source>
        <dbReference type="EMBL" id="MFD2205116.1"/>
    </source>
</evidence>
<organism evidence="1 2">
    <name type="scientific">Kiloniella antarctica</name>
    <dbReference type="NCBI Taxonomy" id="1550907"/>
    <lineage>
        <taxon>Bacteria</taxon>
        <taxon>Pseudomonadati</taxon>
        <taxon>Pseudomonadota</taxon>
        <taxon>Alphaproteobacteria</taxon>
        <taxon>Rhodospirillales</taxon>
        <taxon>Kiloniellaceae</taxon>
        <taxon>Kiloniella</taxon>
    </lineage>
</organism>
<accession>A0ABW5BIU7</accession>
<dbReference type="RefSeq" id="WP_380249348.1">
    <property type="nucleotide sequence ID" value="NZ_JBHUII010000001.1"/>
</dbReference>
<keyword evidence="2" id="KW-1185">Reference proteome</keyword>
<protein>
    <recommendedName>
        <fullName evidence="3">Chemotaxis protein CheZ</fullName>
    </recommendedName>
</protein>
<evidence type="ECO:0008006" key="3">
    <source>
        <dbReference type="Google" id="ProtNLM"/>
    </source>
</evidence>
<sequence>MNVSKVDLDSIRAQLPGSNIDEKSLLATDYLNHLNEAVMMLEMVPDMPDLFEEVLAWQPKTYQQHFLDSSFQAKELAVSAYEAALPEFRQPFDKAVDMANKGIMDSRDAIEQALAAGDHVSIAALVPDASTHIRHMIDIASAVIHGNPKVLSPEKAVEIEMDWQATLSGNMMAGGMAVEEEEALDAEAMGQDDIDALFD</sequence>
<reference evidence="2" key="1">
    <citation type="journal article" date="2019" name="Int. J. Syst. Evol. Microbiol.">
        <title>The Global Catalogue of Microorganisms (GCM) 10K type strain sequencing project: providing services to taxonomists for standard genome sequencing and annotation.</title>
        <authorList>
            <consortium name="The Broad Institute Genomics Platform"/>
            <consortium name="The Broad Institute Genome Sequencing Center for Infectious Disease"/>
            <person name="Wu L."/>
            <person name="Ma J."/>
        </authorList>
    </citation>
    <scope>NUCLEOTIDE SEQUENCE [LARGE SCALE GENOMIC DNA]</scope>
    <source>
        <strain evidence="2">CGMCC 4.7192</strain>
    </source>
</reference>